<gene>
    <name evidence="4" type="ORF">ACFS5M_06795</name>
</gene>
<dbReference type="Proteomes" id="UP001597533">
    <property type="component" value="Unassembled WGS sequence"/>
</dbReference>
<dbReference type="InterPro" id="IPR007837">
    <property type="entry name" value="DinB"/>
</dbReference>
<evidence type="ECO:0000256" key="1">
    <source>
        <dbReference type="ARBA" id="ARBA00008635"/>
    </source>
</evidence>
<dbReference type="EMBL" id="JBHUOV010000001">
    <property type="protein sequence ID" value="MFD2823371.1"/>
    <property type="molecule type" value="Genomic_DNA"/>
</dbReference>
<feature type="signal peptide" evidence="3">
    <location>
        <begin position="1"/>
        <end position="22"/>
    </location>
</feature>
<proteinExistence type="inferred from homology"/>
<sequence length="180" mass="21244">MKQIHFLTFILLFSTVTAPLYAQEDQFIKDYLERLENSRKYLILVAETMPEEKYNFSASPESLTFAENLLHIGYAIDWHSQSLLGGRESRDWKTDTIFKTANKTKEEMIATINKTFDEAIKLITQFDTKQFNDELDYFGLQRTKRQIFLLLADHITHHRGQMLVYLRLNGLVPPRYVLFQ</sequence>
<dbReference type="RefSeq" id="WP_183487084.1">
    <property type="nucleotide sequence ID" value="NZ_JBHUOV010000001.1"/>
</dbReference>
<protein>
    <submittedName>
        <fullName evidence="4">DinB family protein</fullName>
    </submittedName>
</protein>
<feature type="chain" id="PRO_5045891018" evidence="3">
    <location>
        <begin position="23"/>
        <end position="180"/>
    </location>
</feature>
<evidence type="ECO:0000313" key="4">
    <source>
        <dbReference type="EMBL" id="MFD2823371.1"/>
    </source>
</evidence>
<comment type="similarity">
    <text evidence="1">Belongs to the DinB family.</text>
</comment>
<evidence type="ECO:0000313" key="5">
    <source>
        <dbReference type="Proteomes" id="UP001597533"/>
    </source>
</evidence>
<reference evidence="5" key="1">
    <citation type="journal article" date="2019" name="Int. J. Syst. Evol. Microbiol.">
        <title>The Global Catalogue of Microorganisms (GCM) 10K type strain sequencing project: providing services to taxonomists for standard genome sequencing and annotation.</title>
        <authorList>
            <consortium name="The Broad Institute Genomics Platform"/>
            <consortium name="The Broad Institute Genome Sequencing Center for Infectious Disease"/>
            <person name="Wu L."/>
            <person name="Ma J."/>
        </authorList>
    </citation>
    <scope>NUCLEOTIDE SEQUENCE [LARGE SCALE GENOMIC DNA]</scope>
    <source>
        <strain evidence="5">KCTC 32141</strain>
    </source>
</reference>
<dbReference type="Pfam" id="PF05163">
    <property type="entry name" value="DinB"/>
    <property type="match status" value="1"/>
</dbReference>
<keyword evidence="3" id="KW-0732">Signal</keyword>
<dbReference type="SUPFAM" id="SSF109854">
    <property type="entry name" value="DinB/YfiT-like putative metalloenzymes"/>
    <property type="match status" value="1"/>
</dbReference>
<keyword evidence="2" id="KW-0479">Metal-binding</keyword>
<accession>A0ABW5WP29</accession>
<evidence type="ECO:0000256" key="3">
    <source>
        <dbReference type="SAM" id="SignalP"/>
    </source>
</evidence>
<keyword evidence="5" id="KW-1185">Reference proteome</keyword>
<evidence type="ECO:0000256" key="2">
    <source>
        <dbReference type="ARBA" id="ARBA00022723"/>
    </source>
</evidence>
<dbReference type="InterPro" id="IPR034660">
    <property type="entry name" value="DinB/YfiT-like"/>
</dbReference>
<comment type="caution">
    <text evidence="4">The sequence shown here is derived from an EMBL/GenBank/DDBJ whole genome shotgun (WGS) entry which is preliminary data.</text>
</comment>
<name>A0ABW5WP29_9FLAO</name>
<organism evidence="4 5">
    <name type="scientific">Lacinutrix iliipiscaria</name>
    <dbReference type="NCBI Taxonomy" id="1230532"/>
    <lineage>
        <taxon>Bacteria</taxon>
        <taxon>Pseudomonadati</taxon>
        <taxon>Bacteroidota</taxon>
        <taxon>Flavobacteriia</taxon>
        <taxon>Flavobacteriales</taxon>
        <taxon>Flavobacteriaceae</taxon>
        <taxon>Lacinutrix</taxon>
    </lineage>
</organism>
<dbReference type="Gene3D" id="1.20.120.450">
    <property type="entry name" value="dinb family like domain"/>
    <property type="match status" value="1"/>
</dbReference>